<feature type="domain" description="Sulfotransferase" evidence="4">
    <location>
        <begin position="43"/>
        <end position="238"/>
    </location>
</feature>
<feature type="non-terminal residue" evidence="5">
    <location>
        <position position="1"/>
    </location>
</feature>
<feature type="non-terminal residue" evidence="5">
    <location>
        <position position="246"/>
    </location>
</feature>
<gene>
    <name evidence="5" type="ORF">g.10227</name>
</gene>
<keyword evidence="2" id="KW-0808">Transferase</keyword>
<protein>
    <recommendedName>
        <fullName evidence="4">Sulfotransferase domain-containing protein</fullName>
    </recommendedName>
</protein>
<dbReference type="AlphaFoldDB" id="A0A1B6HF08"/>
<evidence type="ECO:0000259" key="4">
    <source>
        <dbReference type="Pfam" id="PF00685"/>
    </source>
</evidence>
<reference evidence="5" key="1">
    <citation type="submission" date="2015-11" db="EMBL/GenBank/DDBJ databases">
        <title>De novo transcriptome assembly of four potential Pierce s Disease insect vectors from Arizona vineyards.</title>
        <authorList>
            <person name="Tassone E.E."/>
        </authorList>
    </citation>
    <scope>NUCLEOTIDE SEQUENCE</scope>
</reference>
<evidence type="ECO:0000313" key="5">
    <source>
        <dbReference type="EMBL" id="JAS73278.1"/>
    </source>
</evidence>
<feature type="region of interest" description="Disordered" evidence="3">
    <location>
        <begin position="1"/>
        <end position="25"/>
    </location>
</feature>
<evidence type="ECO:0000256" key="1">
    <source>
        <dbReference type="ARBA" id="ARBA00005771"/>
    </source>
</evidence>
<name>A0A1B6HF08_9HEMI</name>
<organism evidence="5">
    <name type="scientific">Homalodisca liturata</name>
    <dbReference type="NCBI Taxonomy" id="320908"/>
    <lineage>
        <taxon>Eukaryota</taxon>
        <taxon>Metazoa</taxon>
        <taxon>Ecdysozoa</taxon>
        <taxon>Arthropoda</taxon>
        <taxon>Hexapoda</taxon>
        <taxon>Insecta</taxon>
        <taxon>Pterygota</taxon>
        <taxon>Neoptera</taxon>
        <taxon>Paraneoptera</taxon>
        <taxon>Hemiptera</taxon>
        <taxon>Auchenorrhyncha</taxon>
        <taxon>Membracoidea</taxon>
        <taxon>Cicadellidae</taxon>
        <taxon>Cicadellinae</taxon>
        <taxon>Proconiini</taxon>
        <taxon>Homalodisca</taxon>
    </lineage>
</organism>
<dbReference type="InterPro" id="IPR027417">
    <property type="entry name" value="P-loop_NTPase"/>
</dbReference>
<dbReference type="GO" id="GO:0008146">
    <property type="term" value="F:sulfotransferase activity"/>
    <property type="evidence" value="ECO:0007669"/>
    <property type="project" value="InterPro"/>
</dbReference>
<dbReference type="EMBL" id="GECU01034428">
    <property type="protein sequence ID" value="JAS73278.1"/>
    <property type="molecule type" value="Transcribed_RNA"/>
</dbReference>
<evidence type="ECO:0000256" key="2">
    <source>
        <dbReference type="ARBA" id="ARBA00022679"/>
    </source>
</evidence>
<proteinExistence type="inferred from homology"/>
<dbReference type="Pfam" id="PF00685">
    <property type="entry name" value="Sulfotransfer_1"/>
    <property type="match status" value="1"/>
</dbReference>
<dbReference type="InterPro" id="IPR000863">
    <property type="entry name" value="Sulfotransferase_dom"/>
</dbReference>
<dbReference type="SUPFAM" id="SSF52540">
    <property type="entry name" value="P-loop containing nucleoside triphosphate hydrolases"/>
    <property type="match status" value="1"/>
</dbReference>
<dbReference type="Gene3D" id="3.40.50.300">
    <property type="entry name" value="P-loop containing nucleotide triphosphate hydrolases"/>
    <property type="match status" value="1"/>
</dbReference>
<dbReference type="PANTHER" id="PTHR11783">
    <property type="entry name" value="SULFOTRANSFERASE SULT"/>
    <property type="match status" value="1"/>
</dbReference>
<accession>A0A1B6HF08</accession>
<evidence type="ECO:0000256" key="3">
    <source>
        <dbReference type="SAM" id="MobiDB-lite"/>
    </source>
</evidence>
<sequence length="246" mass="28540">INKNNPSTFLSPSTRVSGIADPEKTKDPKYNLPRFVWDSVGIVRSLPSPRIIKTHLPYHLLPLQLQQGQTGAKIVYVTRDVKDVVLSYHHHLQLQGLCSSDFDSFATLFINDAVSCTPYWDHIISYYKREDDKKMLFLRFEDMKKDLSSEVKRVAEFLGKQLTANQVEILCKHLSFESMKNNPAVNFEDRKKLIKNPTDKQKNGYVMREGKAGGWKEQLSPDWVNRIDQWTHNRLQETESSFLNRV</sequence>
<feature type="compositionally biased region" description="Polar residues" evidence="3">
    <location>
        <begin position="1"/>
        <end position="16"/>
    </location>
</feature>
<comment type="similarity">
    <text evidence="1">Belongs to the sulfotransferase 1 family.</text>
</comment>